<evidence type="ECO:0000313" key="4">
    <source>
        <dbReference type="Proteomes" id="UP000694044"/>
    </source>
</evidence>
<feature type="transmembrane region" description="Helical" evidence="1">
    <location>
        <begin position="84"/>
        <end position="100"/>
    </location>
</feature>
<accession>A0A8T1VD90</accession>
<feature type="signal peptide" evidence="2">
    <location>
        <begin position="1"/>
        <end position="17"/>
    </location>
</feature>
<evidence type="ECO:0000313" key="3">
    <source>
        <dbReference type="EMBL" id="KAG7378213.1"/>
    </source>
</evidence>
<name>A0A8T1VD90_9STRA</name>
<protein>
    <submittedName>
        <fullName evidence="3">Uncharacterized protein</fullName>
    </submittedName>
</protein>
<keyword evidence="1" id="KW-1133">Transmembrane helix</keyword>
<feature type="transmembrane region" description="Helical" evidence="1">
    <location>
        <begin position="58"/>
        <end position="78"/>
    </location>
</feature>
<gene>
    <name evidence="3" type="ORF">PHYPSEUDO_010408</name>
</gene>
<keyword evidence="2" id="KW-0732">Signal</keyword>
<comment type="caution">
    <text evidence="3">The sequence shown here is derived from an EMBL/GenBank/DDBJ whole genome shotgun (WGS) entry which is preliminary data.</text>
</comment>
<evidence type="ECO:0000256" key="1">
    <source>
        <dbReference type="SAM" id="Phobius"/>
    </source>
</evidence>
<reference evidence="3" key="1">
    <citation type="submission" date="2021-02" db="EMBL/GenBank/DDBJ databases">
        <authorList>
            <person name="Palmer J.M."/>
        </authorList>
    </citation>
    <scope>NUCLEOTIDE SEQUENCE</scope>
    <source>
        <strain evidence="3">SCRP734</strain>
    </source>
</reference>
<feature type="transmembrane region" description="Helical" evidence="1">
    <location>
        <begin position="27"/>
        <end position="46"/>
    </location>
</feature>
<keyword evidence="4" id="KW-1185">Reference proteome</keyword>
<dbReference type="Proteomes" id="UP000694044">
    <property type="component" value="Unassembled WGS sequence"/>
</dbReference>
<sequence length="102" mass="11637">MFVFIFALVFLCQKSVSLPALRWSVLKTLLLSSYTLSIVALFTALAPEQLTLLFFIKLTVRPLLLIFVVYVCMIRPPAGRANSFVLRAYGWFIMAYHVFLSV</sequence>
<keyword evidence="1" id="KW-0812">Transmembrane</keyword>
<dbReference type="EMBL" id="JAGDFM010000443">
    <property type="protein sequence ID" value="KAG7378213.1"/>
    <property type="molecule type" value="Genomic_DNA"/>
</dbReference>
<keyword evidence="1" id="KW-0472">Membrane</keyword>
<organism evidence="3 4">
    <name type="scientific">Phytophthora pseudosyringae</name>
    <dbReference type="NCBI Taxonomy" id="221518"/>
    <lineage>
        <taxon>Eukaryota</taxon>
        <taxon>Sar</taxon>
        <taxon>Stramenopiles</taxon>
        <taxon>Oomycota</taxon>
        <taxon>Peronosporomycetes</taxon>
        <taxon>Peronosporales</taxon>
        <taxon>Peronosporaceae</taxon>
        <taxon>Phytophthora</taxon>
    </lineage>
</organism>
<evidence type="ECO:0000256" key="2">
    <source>
        <dbReference type="SAM" id="SignalP"/>
    </source>
</evidence>
<proteinExistence type="predicted"/>
<feature type="chain" id="PRO_5035845686" evidence="2">
    <location>
        <begin position="18"/>
        <end position="102"/>
    </location>
</feature>
<dbReference type="OrthoDB" id="167935at2759"/>
<dbReference type="AlphaFoldDB" id="A0A8T1VD90"/>